<comment type="caution">
    <text evidence="2">The sequence shown here is derived from an EMBL/GenBank/DDBJ whole genome shotgun (WGS) entry which is preliminary data.</text>
</comment>
<dbReference type="STRING" id="28066.RF819_10795"/>
<dbReference type="OrthoDB" id="8563935at2"/>
<dbReference type="RefSeq" id="WP_078364984.1">
    <property type="nucleotide sequence ID" value="NZ_MTJN01000002.1"/>
</dbReference>
<evidence type="ECO:0000313" key="2">
    <source>
        <dbReference type="EMBL" id="OOV07154.1"/>
    </source>
</evidence>
<evidence type="ECO:0000256" key="1">
    <source>
        <dbReference type="SAM" id="Phobius"/>
    </source>
</evidence>
<dbReference type="EMBL" id="MTJN01000002">
    <property type="protein sequence ID" value="OOV07154.1"/>
    <property type="molecule type" value="Genomic_DNA"/>
</dbReference>
<keyword evidence="1" id="KW-0812">Transmembrane</keyword>
<reference evidence="2 3" key="1">
    <citation type="submission" date="2017-01" db="EMBL/GenBank/DDBJ databases">
        <title>Genome sequencing of Rhodoferax fermentans JCM 7819.</title>
        <authorList>
            <person name="Kim Y.J."/>
            <person name="Farh M.E.-A."/>
            <person name="Yang D.-C."/>
        </authorList>
    </citation>
    <scope>NUCLEOTIDE SEQUENCE [LARGE SCALE GENOMIC DNA]</scope>
    <source>
        <strain evidence="2 3">JCM 7819</strain>
    </source>
</reference>
<name>A0A1T1ASR4_RHOFE</name>
<proteinExistence type="predicted"/>
<dbReference type="Proteomes" id="UP000190750">
    <property type="component" value="Unassembled WGS sequence"/>
</dbReference>
<gene>
    <name evidence="2" type="ORF">RF819_10795</name>
</gene>
<sequence>MEMQHALAQEWATLQNHHEAQERNALGLKLLALLLVAGSWMTGLEPLLAAALVLVLWLQEAILKTWQHRLAERLLVIERLFTRGPQGAEAPFQLHTQWLAQRPGLGGLLAEYGRSALRPTVAFPYAVLCLLVLLV</sequence>
<keyword evidence="1" id="KW-1133">Transmembrane helix</keyword>
<evidence type="ECO:0000313" key="3">
    <source>
        <dbReference type="Proteomes" id="UP000190750"/>
    </source>
</evidence>
<dbReference type="AlphaFoldDB" id="A0A1T1ASR4"/>
<organism evidence="2 3">
    <name type="scientific">Rhodoferax fermentans</name>
    <dbReference type="NCBI Taxonomy" id="28066"/>
    <lineage>
        <taxon>Bacteria</taxon>
        <taxon>Pseudomonadati</taxon>
        <taxon>Pseudomonadota</taxon>
        <taxon>Betaproteobacteria</taxon>
        <taxon>Burkholderiales</taxon>
        <taxon>Comamonadaceae</taxon>
        <taxon>Rhodoferax</taxon>
    </lineage>
</organism>
<keyword evidence="1" id="KW-0472">Membrane</keyword>
<accession>A0A1T1ASR4</accession>
<keyword evidence="3" id="KW-1185">Reference proteome</keyword>
<protein>
    <submittedName>
        <fullName evidence="2">Uncharacterized protein</fullName>
    </submittedName>
</protein>
<feature type="transmembrane region" description="Helical" evidence="1">
    <location>
        <begin position="30"/>
        <end position="58"/>
    </location>
</feature>